<proteinExistence type="predicted"/>
<dbReference type="EMBL" id="JANRMS010000389">
    <property type="protein sequence ID" value="KAJ3540786.1"/>
    <property type="molecule type" value="Genomic_DNA"/>
</dbReference>
<reference evidence="1" key="1">
    <citation type="submission" date="2022-08" db="EMBL/GenBank/DDBJ databases">
        <title>Genome Sequence of Fusarium decemcellulare.</title>
        <authorList>
            <person name="Buettner E."/>
        </authorList>
    </citation>
    <scope>NUCLEOTIDE SEQUENCE</scope>
    <source>
        <strain evidence="1">Babe19</strain>
    </source>
</reference>
<keyword evidence="2" id="KW-1185">Reference proteome</keyword>
<name>A0ACC1SJ61_9HYPO</name>
<evidence type="ECO:0000313" key="1">
    <source>
        <dbReference type="EMBL" id="KAJ3540786.1"/>
    </source>
</evidence>
<comment type="caution">
    <text evidence="1">The sequence shown here is derived from an EMBL/GenBank/DDBJ whole genome shotgun (WGS) entry which is preliminary data.</text>
</comment>
<organism evidence="1 2">
    <name type="scientific">Fusarium decemcellulare</name>
    <dbReference type="NCBI Taxonomy" id="57161"/>
    <lineage>
        <taxon>Eukaryota</taxon>
        <taxon>Fungi</taxon>
        <taxon>Dikarya</taxon>
        <taxon>Ascomycota</taxon>
        <taxon>Pezizomycotina</taxon>
        <taxon>Sordariomycetes</taxon>
        <taxon>Hypocreomycetidae</taxon>
        <taxon>Hypocreales</taxon>
        <taxon>Nectriaceae</taxon>
        <taxon>Fusarium</taxon>
        <taxon>Fusarium decemcellulare species complex</taxon>
    </lineage>
</organism>
<accession>A0ACC1SJ61</accession>
<gene>
    <name evidence="1" type="ORF">NM208_g4905</name>
</gene>
<sequence>MLDQNYKAGDAAIAIQAAAVAVAPQARWDAPRSGTLARLVENDPGYKAVTDKQLEELKKENEELRKNIQDLNGRIYTLEMHLASIVGQATMAECPLAPVAGYGSGNYFGLQYPEPPV</sequence>
<evidence type="ECO:0000313" key="2">
    <source>
        <dbReference type="Proteomes" id="UP001148629"/>
    </source>
</evidence>
<protein>
    <submittedName>
        <fullName evidence="1">Uncharacterized protein</fullName>
    </submittedName>
</protein>
<dbReference type="Proteomes" id="UP001148629">
    <property type="component" value="Unassembled WGS sequence"/>
</dbReference>